<feature type="compositionally biased region" description="Basic and acidic residues" evidence="1">
    <location>
        <begin position="1336"/>
        <end position="1347"/>
    </location>
</feature>
<feature type="compositionally biased region" description="Low complexity" evidence="1">
    <location>
        <begin position="1288"/>
        <end position="1303"/>
    </location>
</feature>
<organism evidence="3 4">
    <name type="scientific">Filobasidium floriforme</name>
    <dbReference type="NCBI Taxonomy" id="5210"/>
    <lineage>
        <taxon>Eukaryota</taxon>
        <taxon>Fungi</taxon>
        <taxon>Dikarya</taxon>
        <taxon>Basidiomycota</taxon>
        <taxon>Agaricomycotina</taxon>
        <taxon>Tremellomycetes</taxon>
        <taxon>Filobasidiales</taxon>
        <taxon>Filobasidiaceae</taxon>
        <taxon>Filobasidium</taxon>
    </lineage>
</organism>
<feature type="region of interest" description="Disordered" evidence="1">
    <location>
        <begin position="954"/>
        <end position="1078"/>
    </location>
</feature>
<feature type="compositionally biased region" description="Polar residues" evidence="1">
    <location>
        <begin position="1348"/>
        <end position="1359"/>
    </location>
</feature>
<accession>A0A8K0NPL2</accession>
<dbReference type="SUPFAM" id="SSF81296">
    <property type="entry name" value="E set domains"/>
    <property type="match status" value="1"/>
</dbReference>
<dbReference type="SMART" id="SM01017">
    <property type="entry name" value="Arrestin_C"/>
    <property type="match status" value="1"/>
</dbReference>
<feature type="compositionally biased region" description="Polar residues" evidence="1">
    <location>
        <begin position="1483"/>
        <end position="1496"/>
    </location>
</feature>
<feature type="compositionally biased region" description="Polar residues" evidence="1">
    <location>
        <begin position="1232"/>
        <end position="1270"/>
    </location>
</feature>
<feature type="region of interest" description="Disordered" evidence="1">
    <location>
        <begin position="1232"/>
        <end position="1496"/>
    </location>
</feature>
<feature type="region of interest" description="Disordered" evidence="1">
    <location>
        <begin position="1"/>
        <end position="259"/>
    </location>
</feature>
<dbReference type="Pfam" id="PF02752">
    <property type="entry name" value="Arrestin_C"/>
    <property type="match status" value="1"/>
</dbReference>
<evidence type="ECO:0000259" key="2">
    <source>
        <dbReference type="SMART" id="SM01017"/>
    </source>
</evidence>
<dbReference type="InterPro" id="IPR011022">
    <property type="entry name" value="Arrestin_C-like"/>
</dbReference>
<feature type="region of interest" description="Disordered" evidence="1">
    <location>
        <begin position="913"/>
        <end position="940"/>
    </location>
</feature>
<feature type="compositionally biased region" description="Polar residues" evidence="1">
    <location>
        <begin position="225"/>
        <end position="246"/>
    </location>
</feature>
<gene>
    <name evidence="3" type="ORF">FFLO_04681</name>
</gene>
<dbReference type="GO" id="GO:0005886">
    <property type="term" value="C:plasma membrane"/>
    <property type="evidence" value="ECO:0007669"/>
    <property type="project" value="TreeGrafter"/>
</dbReference>
<feature type="compositionally biased region" description="Polar residues" evidence="1">
    <location>
        <begin position="915"/>
        <end position="931"/>
    </location>
</feature>
<feature type="compositionally biased region" description="Basic and acidic residues" evidence="1">
    <location>
        <begin position="974"/>
        <end position="993"/>
    </location>
</feature>
<dbReference type="Proteomes" id="UP000812966">
    <property type="component" value="Unassembled WGS sequence"/>
</dbReference>
<name>A0A8K0NPL2_9TREE</name>
<feature type="compositionally biased region" description="Basic and acidic residues" evidence="1">
    <location>
        <begin position="1"/>
        <end position="16"/>
    </location>
</feature>
<dbReference type="InterPro" id="IPR014756">
    <property type="entry name" value="Ig_E-set"/>
</dbReference>
<sequence length="1552" mass="168326">MSRTTSSEDRYKDRDSAGSAASGLGIANIDLPSKSSHSGSSHNNHNISTNMNSTSNSNVGAGPGPNRSETPSTSSLSFSDYRPANGNPSPRTRLRRPKSTNELGNSFGSRASQKSRLGQAGGSYQPLTEDVDDFAHHRPGAGAGPSSSIRPDFNRLRSDYPPLSRFSPPTPSVEAGNNPNRQLGYVNPNPGGGRYQLTAGLPWKAGPVHTPNPNQGQRQGDHAGPSSSSAYQQSVGYGNNNHSNNEYPRRPLGPGIAAASTGGNNTPYIPVMEPSFSTVTYGSAVFPPRAEGPRKRALSEGECQLVRQGTLLTPHAGSKRASAELGVMLGNSNQKANKRKLLPQGELPIEEKLAKLDQVGLEARRGRRARVEVDVVLESETFVEGGELRGRLEVRIRRGKKGENLWIGGGKVRVCGYEEHAHTATRHIFYHYPHQLPIFAPGNDEYHPIFASPPNEDGYRLAREGVHIIPFSVRLPLGGGAKGGWSGSVHSGVRYVVVGSIKLHTPETKKRAIAHFYRPCTIYPYIEPGFVFNSSAGAAEVHTEQGLGWSLSGDKGQVQVSIKLPRPNWIAGQQVWLDITVNNKSARKIKTMTLALLRTVTLFSPPATNSKQTVLSPDLAKYSGKSNRKKLFEHTTEASAGPGSGYVGSTGWWTGVQPGERVRWQSSLTLPAECLTIVRSRLIDVSYAIRLTLNGSVHLDVPVSILNYQSIDPPPTCAFSAGLPRSYELPLEQDGFAEAETYPMSLPSHTPVNNRRLINSGPAAYSQDEYADPGLDHPPRPPHFPLGPPLKMPETIAERRRPLSMESGMHSQNTKVSFVPTLPPLPGQMGSLRSRPNSMYSMGRAQSTPVLRPGASRRDTTLSYLSAVASLDEGDLHQVEARRRAGRQASLAAIMYGRDNDDQEVMVDEEEVNVTPSTGTFAPQTAPQSVEGSPDDRELSEAQEDLDFVKATSTPQADARYGFPSPAQVSADPSSRDSESRYLEEDLQDEHAYRSRFPTAQTENDDNLENNAPAPAAILRSPLHQVAQSAMSHSVYDDSEEEEDGGAPDRSGRERSTTLSTESLEQHNQSQPMLMPLSDRTRQAHIGATRSMYGSFAASAVSVASGQESEIGQVVEAIRRNLTMRNSPTRADSPGGEARSVDTLPEVLPNLRRYLDVPRSNSLGVLPETPEALGRRPSAPAIATRRPSNWSGLSATDRAPQAEPYGGVWLNSPYRQVSNGQGTVIERSVSPLRQQTAPSLQAQSPVGSLRQTMSYDQSPRNARQASQSSGYDAPRPPSLAPPLEADEPAPGLAPSVASDSASSHSHEDERATTPTQSRPTPFARDSSGPLTPTQETAREGLEVRIWRDSNSSATTSNPRHSLKSPKRLRIPSGPREKPSISPKSPYRPRYPSTAEEPMPQNPERLTVTIPEVPTASPVEGSPNKSNTGSGRFARSPVHMSPRSTSRYQDYGPVERLGQSPGKLHSNPSRRASPMDLSAKQLERQSSQNSVRSTSTTATQLETMLLERKGSSYVFEHSKYMQDWTGYHKAAAPYRSAGLEGDDEDETESLSLL</sequence>
<evidence type="ECO:0000313" key="4">
    <source>
        <dbReference type="Proteomes" id="UP000812966"/>
    </source>
</evidence>
<feature type="compositionally biased region" description="Low complexity" evidence="1">
    <location>
        <begin position="33"/>
        <end position="58"/>
    </location>
</feature>
<feature type="region of interest" description="Disordered" evidence="1">
    <location>
        <begin position="764"/>
        <end position="789"/>
    </location>
</feature>
<feature type="compositionally biased region" description="Polar residues" evidence="1">
    <location>
        <begin position="1057"/>
        <end position="1072"/>
    </location>
</feature>
<dbReference type="GO" id="GO:0030674">
    <property type="term" value="F:protein-macromolecule adaptor activity"/>
    <property type="evidence" value="ECO:0007669"/>
    <property type="project" value="TreeGrafter"/>
</dbReference>
<feature type="region of interest" description="Disordered" evidence="1">
    <location>
        <begin position="1166"/>
        <end position="1199"/>
    </location>
</feature>
<dbReference type="InterPro" id="IPR014752">
    <property type="entry name" value="Arrestin-like_C"/>
</dbReference>
<protein>
    <recommendedName>
        <fullName evidence="2">Arrestin C-terminal-like domain-containing protein</fullName>
    </recommendedName>
</protein>
<evidence type="ECO:0000256" key="1">
    <source>
        <dbReference type="SAM" id="MobiDB-lite"/>
    </source>
</evidence>
<reference evidence="3" key="1">
    <citation type="submission" date="2020-04" db="EMBL/GenBank/DDBJ databases">
        <title>Analysis of mating type loci in Filobasidium floriforme.</title>
        <authorList>
            <person name="Nowrousian M."/>
        </authorList>
    </citation>
    <scope>NUCLEOTIDE SEQUENCE</scope>
    <source>
        <strain evidence="3">CBS 6242</strain>
    </source>
</reference>
<proteinExistence type="predicted"/>
<comment type="caution">
    <text evidence="3">The sequence shown here is derived from an EMBL/GenBank/DDBJ whole genome shotgun (WGS) entry which is preliminary data.</text>
</comment>
<dbReference type="InterPro" id="IPR050357">
    <property type="entry name" value="Arrestin_domain-protein"/>
</dbReference>
<dbReference type="GO" id="GO:0070086">
    <property type="term" value="P:ubiquitin-dependent endocytosis"/>
    <property type="evidence" value="ECO:0007669"/>
    <property type="project" value="TreeGrafter"/>
</dbReference>
<dbReference type="EMBL" id="JABELV010000103">
    <property type="protein sequence ID" value="KAG7530953.1"/>
    <property type="molecule type" value="Genomic_DNA"/>
</dbReference>
<keyword evidence="4" id="KW-1185">Reference proteome</keyword>
<feature type="compositionally biased region" description="Low complexity" evidence="1">
    <location>
        <begin position="68"/>
        <end position="79"/>
    </location>
</feature>
<dbReference type="PANTHER" id="PTHR11188:SF17">
    <property type="entry name" value="FI21816P1"/>
    <property type="match status" value="1"/>
</dbReference>
<feature type="compositionally biased region" description="Acidic residues" evidence="1">
    <location>
        <begin position="1037"/>
        <end position="1046"/>
    </location>
</feature>
<dbReference type="PANTHER" id="PTHR11188">
    <property type="entry name" value="ARRESTIN DOMAIN CONTAINING PROTEIN"/>
    <property type="match status" value="1"/>
</dbReference>
<dbReference type="GO" id="GO:0005829">
    <property type="term" value="C:cytosol"/>
    <property type="evidence" value="ECO:0007669"/>
    <property type="project" value="TreeGrafter"/>
</dbReference>
<feature type="compositionally biased region" description="Polar residues" evidence="1">
    <location>
        <begin position="100"/>
        <end position="116"/>
    </location>
</feature>
<dbReference type="GO" id="GO:0031625">
    <property type="term" value="F:ubiquitin protein ligase binding"/>
    <property type="evidence" value="ECO:0007669"/>
    <property type="project" value="TreeGrafter"/>
</dbReference>
<feature type="compositionally biased region" description="Low complexity" evidence="1">
    <location>
        <begin position="1379"/>
        <end position="1392"/>
    </location>
</feature>
<evidence type="ECO:0000313" key="3">
    <source>
        <dbReference type="EMBL" id="KAG7530953.1"/>
    </source>
</evidence>
<feature type="domain" description="Arrestin C-terminal-like" evidence="2">
    <location>
        <begin position="554"/>
        <end position="710"/>
    </location>
</feature>
<dbReference type="Gene3D" id="2.60.40.640">
    <property type="match status" value="1"/>
</dbReference>
<feature type="compositionally biased region" description="Basic residues" evidence="1">
    <location>
        <begin position="1360"/>
        <end position="1369"/>
    </location>
</feature>